<dbReference type="InterPro" id="IPR008969">
    <property type="entry name" value="CarboxyPept-like_regulatory"/>
</dbReference>
<dbReference type="PANTHER" id="PTHR47135:SF1">
    <property type="entry name" value="FIBRONECTIN TYPE III DOMAIN-CONTAINING PROTEIN 7"/>
    <property type="match status" value="1"/>
</dbReference>
<reference evidence="2" key="1">
    <citation type="submission" date="2018-05" db="EMBL/GenBank/DDBJ databases">
        <authorList>
            <person name="Lanie J.A."/>
            <person name="Ng W.-L."/>
            <person name="Kazmierczak K.M."/>
            <person name="Andrzejewski T.M."/>
            <person name="Davidsen T.M."/>
            <person name="Wayne K.J."/>
            <person name="Tettelin H."/>
            <person name="Glass J.I."/>
            <person name="Rusch D."/>
            <person name="Podicherti R."/>
            <person name="Tsui H.-C.T."/>
            <person name="Winkler M.E."/>
        </authorList>
    </citation>
    <scope>NUCLEOTIDE SEQUENCE</scope>
</reference>
<feature type="domain" description="Fibronectin type-III" evidence="1">
    <location>
        <begin position="796"/>
        <end position="865"/>
    </location>
</feature>
<accession>A0A381Z1L2</accession>
<dbReference type="SUPFAM" id="SSF49464">
    <property type="entry name" value="Carboxypeptidase regulatory domain-like"/>
    <property type="match status" value="1"/>
</dbReference>
<name>A0A381Z1L2_9ZZZZ</name>
<organism evidence="2">
    <name type="scientific">marine metagenome</name>
    <dbReference type="NCBI Taxonomy" id="408172"/>
    <lineage>
        <taxon>unclassified sequences</taxon>
        <taxon>metagenomes</taxon>
        <taxon>ecological metagenomes</taxon>
    </lineage>
</organism>
<dbReference type="InterPro" id="IPR003961">
    <property type="entry name" value="FN3_dom"/>
</dbReference>
<feature type="non-terminal residue" evidence="2">
    <location>
        <position position="985"/>
    </location>
</feature>
<gene>
    <name evidence="2" type="ORF">METZ01_LOCUS135557</name>
</gene>
<sequence>MVSRRLVYSMLNVLRFTIVTILLLGQVIAQTFEISGKVLNESGKKLGNARLTLYSMKHQLVSTVTSRSNGKFKFKKIRPDKYTLNIYGEGGFTSTQEIDLRSASAKNLEISTSQDEKQPQLTVKSEIKSVVLSWKPVTGGVEYVVFKDNQELTTVKKPTYKDKVVAGKSFAYNVTAIDKSGEKSTRSLTEYGKALFSPPKNIKAKGSKNTINLTWGSVENASAYNIYRDDDLVNTTTETSYSDFKLKYDEDYTYVLVTIDHHQEEGSKSNPIPGKTHKEVKKIKKIKAEAGESIVDLDWSQHDLAVKYRIYQNGTLIDSSKSNKYTAKTEPGSENCFTVTAVDKYGTEGPQSVPACDKAQYPPPEKITLTLGEPYSDEMNSITLEWTKVDGATSYNIYRDGKELTNSRKNNYKDGDLDFAKQYTYEISSLSDDGLEGPLSEPAKENTPNIFKINGQLINEKGQPKIEEAKVFLYTKDNVLWEEFTAGSNGKFTFENRIITGEYTIKAFGDGHGNNGEYAGNGGKTVSVKNKDVSVKINLSTNGLRPEMRAKRGVQKVLIVWKSLPHAESYTVYKNDKAIAEKIRKTKYVDNVAPGKKYEYYVRAWDLYDLEGPESNRQKEKSSYQYPTLKPNIKMGALKTEGSGRIVTLDWIAIPEVEKYALYRDGERLSIQPELVYVDSLEWGTEYKYAINSLDVDGDEGAMSEEMIVNTHPEVLIPDLIAQGGVNAVQLTWTDLAPVAKYYKVFRNGNYLGDFDKPSFADNVAPGKEYCYSVSAADEYETEGEQSSTHCAKGQFAAPNNFASEIMRNTINFSWNSVEGVSGYHLYRNDSLILTTKEFSYFDEALDYDMEYKYDLASFDQDGDDGPMVSLSLRTHEEVTAPTMSGAADLEKITITWNQLPLRIDHIYRVYRDGVLLSDLTDTFYVDIVDPGKFYCYKISAKDSYGTEGPFSNEECFKVLVNYPRDLTLTGDVKRVVFRWKKMLG</sequence>
<feature type="domain" description="Fibronectin type-III" evidence="1">
    <location>
        <begin position="362"/>
        <end position="437"/>
    </location>
</feature>
<dbReference type="Gene3D" id="2.60.40.10">
    <property type="entry name" value="Immunoglobulins"/>
    <property type="match status" value="7"/>
</dbReference>
<evidence type="ECO:0000259" key="1">
    <source>
        <dbReference type="SMART" id="SM00060"/>
    </source>
</evidence>
<dbReference type="EMBL" id="UINC01019523">
    <property type="protein sequence ID" value="SVA82703.1"/>
    <property type="molecule type" value="Genomic_DNA"/>
</dbReference>
<dbReference type="SUPFAM" id="SSF49265">
    <property type="entry name" value="Fibronectin type III"/>
    <property type="match status" value="3"/>
</dbReference>
<dbReference type="SMART" id="SM00060">
    <property type="entry name" value="FN3"/>
    <property type="match status" value="5"/>
</dbReference>
<dbReference type="PANTHER" id="PTHR47135">
    <property type="entry name" value="FIBRONECTIN TYPE III DOMAIN-CONTAINING PROTEIN 7"/>
    <property type="match status" value="1"/>
</dbReference>
<feature type="domain" description="Fibronectin type-III" evidence="1">
    <location>
        <begin position="196"/>
        <end position="348"/>
    </location>
</feature>
<dbReference type="InterPro" id="IPR036116">
    <property type="entry name" value="FN3_sf"/>
</dbReference>
<dbReference type="Gene3D" id="2.60.40.1120">
    <property type="entry name" value="Carboxypeptidase-like, regulatory domain"/>
    <property type="match status" value="1"/>
</dbReference>
<evidence type="ECO:0000313" key="2">
    <source>
        <dbReference type="EMBL" id="SVA82703.1"/>
    </source>
</evidence>
<proteinExistence type="predicted"/>
<feature type="domain" description="Fibronectin type-III" evidence="1">
    <location>
        <begin position="115"/>
        <end position="183"/>
    </location>
</feature>
<protein>
    <recommendedName>
        <fullName evidence="1">Fibronectin type-III domain-containing protein</fullName>
    </recommendedName>
</protein>
<dbReference type="Pfam" id="PF13620">
    <property type="entry name" value="CarboxypepD_reg"/>
    <property type="match status" value="1"/>
</dbReference>
<dbReference type="InterPro" id="IPR013783">
    <property type="entry name" value="Ig-like_fold"/>
</dbReference>
<feature type="domain" description="Fibronectin type-III" evidence="1">
    <location>
        <begin position="713"/>
        <end position="784"/>
    </location>
</feature>
<dbReference type="AlphaFoldDB" id="A0A381Z1L2"/>